<dbReference type="PROSITE" id="PS50835">
    <property type="entry name" value="IG_LIKE"/>
    <property type="match status" value="2"/>
</dbReference>
<dbReference type="InterPro" id="IPR013106">
    <property type="entry name" value="Ig_V-set"/>
</dbReference>
<proteinExistence type="predicted"/>
<keyword evidence="2" id="KW-1133">Transmembrane helix</keyword>
<dbReference type="AlphaFoldDB" id="A0A3P8WZN6"/>
<reference evidence="4" key="3">
    <citation type="submission" date="2025-09" db="UniProtKB">
        <authorList>
            <consortium name="Ensembl"/>
        </authorList>
    </citation>
    <scope>IDENTIFICATION</scope>
</reference>
<keyword evidence="1" id="KW-0393">Immunoglobulin domain</keyword>
<dbReference type="GeneTree" id="ENSGT00940000170568"/>
<dbReference type="Proteomes" id="UP000265120">
    <property type="component" value="Chromosome 13"/>
</dbReference>
<dbReference type="Pfam" id="PF00047">
    <property type="entry name" value="ig"/>
    <property type="match status" value="1"/>
</dbReference>
<dbReference type="Ensembl" id="ENSCSET00000031282.1">
    <property type="protein sequence ID" value="ENSCSEP00000030876.1"/>
    <property type="gene ID" value="ENSCSEG00000019762.1"/>
</dbReference>
<sequence length="436" mass="48606">VVYAREGDTVVLQPGVEPGGKPKYVSWMFHSNPKAIAWWNHLGGQNFEPEQPWKDKLSLSDGALIINKIGQENFGTFKCSVTSGGQNPETTISLRKLTTSSLLPGELLTLTCKVEDQRTPEIHWLNPRGQKETAGQTEGTVTRRVTVQDSGAWTCVVAQQKSAQISVHVVDLGPVLSHPVYTSTSTPVSIPCSVPPVTWKWFQTKGLQEVSWEFVPPPSSGVPAQRLFFLLVEDSVHFTPDHHRDLRPVQNPVQGNFTLTRHQGREEDRGDYRCTVKFKDGTVLTKTVHLEVLQISAWPGTVLSVDQQVNLTCGVGHPLPSDLQVRWSALKQTSSVRSLNSSHISIPAVSQRDGRKWRCELWRGQTHLTSAVVTLSVSEPGLQVNVLVYACSAAAALIFLIIVTLIFCRRRKHNTRHLRHQLCQCKQPKPKGFYRT</sequence>
<dbReference type="InParanoid" id="A0A3P8WZN6"/>
<organism evidence="4 5">
    <name type="scientific">Cynoglossus semilaevis</name>
    <name type="common">Tongue sole</name>
    <dbReference type="NCBI Taxonomy" id="244447"/>
    <lineage>
        <taxon>Eukaryota</taxon>
        <taxon>Metazoa</taxon>
        <taxon>Chordata</taxon>
        <taxon>Craniata</taxon>
        <taxon>Vertebrata</taxon>
        <taxon>Euteleostomi</taxon>
        <taxon>Actinopterygii</taxon>
        <taxon>Neopterygii</taxon>
        <taxon>Teleostei</taxon>
        <taxon>Neoteleostei</taxon>
        <taxon>Acanthomorphata</taxon>
        <taxon>Carangaria</taxon>
        <taxon>Pleuronectiformes</taxon>
        <taxon>Pleuronectoidei</taxon>
        <taxon>Cynoglossidae</taxon>
        <taxon>Cynoglossinae</taxon>
        <taxon>Cynoglossus</taxon>
    </lineage>
</organism>
<feature type="domain" description="Ig-like" evidence="3">
    <location>
        <begin position="307"/>
        <end position="376"/>
    </location>
</feature>
<dbReference type="InterPro" id="IPR003599">
    <property type="entry name" value="Ig_sub"/>
</dbReference>
<dbReference type="OMA" id="KTCQCSH"/>
<protein>
    <recommendedName>
        <fullName evidence="3">Ig-like domain-containing protein</fullName>
    </recommendedName>
</protein>
<accession>A0A3P8WZN6</accession>
<evidence type="ECO:0000313" key="4">
    <source>
        <dbReference type="Ensembl" id="ENSCSEP00000030876.1"/>
    </source>
</evidence>
<feature type="domain" description="Ig-like" evidence="3">
    <location>
        <begin position="88"/>
        <end position="166"/>
    </location>
</feature>
<keyword evidence="2" id="KW-0812">Transmembrane</keyword>
<reference evidence="4" key="2">
    <citation type="submission" date="2025-08" db="UniProtKB">
        <authorList>
            <consortium name="Ensembl"/>
        </authorList>
    </citation>
    <scope>IDENTIFICATION</scope>
</reference>
<dbReference type="SMART" id="SM00408">
    <property type="entry name" value="IGc2"/>
    <property type="match status" value="1"/>
</dbReference>
<dbReference type="Pfam" id="PF07686">
    <property type="entry name" value="V-set"/>
    <property type="match status" value="1"/>
</dbReference>
<dbReference type="PANTHER" id="PTHR11422:SF0">
    <property type="entry name" value="T-CELL SURFACE GLYCOPROTEIN CD4"/>
    <property type="match status" value="1"/>
</dbReference>
<dbReference type="SMART" id="SM00409">
    <property type="entry name" value="IG"/>
    <property type="match status" value="4"/>
</dbReference>
<dbReference type="SUPFAM" id="SSF48726">
    <property type="entry name" value="Immunoglobulin"/>
    <property type="match status" value="3"/>
</dbReference>
<dbReference type="InterPro" id="IPR007110">
    <property type="entry name" value="Ig-like_dom"/>
</dbReference>
<dbReference type="Gene3D" id="2.60.40.10">
    <property type="entry name" value="Immunoglobulins"/>
    <property type="match status" value="4"/>
</dbReference>
<name>A0A3P8WZN6_CYNSE</name>
<dbReference type="STRING" id="244447.ENSCSEP00000030876"/>
<dbReference type="InterPro" id="IPR036179">
    <property type="entry name" value="Ig-like_dom_sf"/>
</dbReference>
<evidence type="ECO:0000256" key="1">
    <source>
        <dbReference type="ARBA" id="ARBA00023319"/>
    </source>
</evidence>
<evidence type="ECO:0000256" key="2">
    <source>
        <dbReference type="SAM" id="Phobius"/>
    </source>
</evidence>
<dbReference type="InterPro" id="IPR013783">
    <property type="entry name" value="Ig-like_fold"/>
</dbReference>
<dbReference type="PANTHER" id="PTHR11422">
    <property type="entry name" value="T-CELL SURFACE GLYCOPROTEIN CD4"/>
    <property type="match status" value="1"/>
</dbReference>
<feature type="transmembrane region" description="Helical" evidence="2">
    <location>
        <begin position="386"/>
        <end position="408"/>
    </location>
</feature>
<dbReference type="InterPro" id="IPR003598">
    <property type="entry name" value="Ig_sub2"/>
</dbReference>
<evidence type="ECO:0000313" key="5">
    <source>
        <dbReference type="Proteomes" id="UP000265120"/>
    </source>
</evidence>
<evidence type="ECO:0000259" key="3">
    <source>
        <dbReference type="PROSITE" id="PS50835"/>
    </source>
</evidence>
<reference evidence="4 5" key="1">
    <citation type="journal article" date="2014" name="Nat. Genet.">
        <title>Whole-genome sequence of a flatfish provides insights into ZW sex chromosome evolution and adaptation to a benthic lifestyle.</title>
        <authorList>
            <person name="Chen S."/>
            <person name="Zhang G."/>
            <person name="Shao C."/>
            <person name="Huang Q."/>
            <person name="Liu G."/>
            <person name="Zhang P."/>
            <person name="Song W."/>
            <person name="An N."/>
            <person name="Chalopin D."/>
            <person name="Volff J.N."/>
            <person name="Hong Y."/>
            <person name="Li Q."/>
            <person name="Sha Z."/>
            <person name="Zhou H."/>
            <person name="Xie M."/>
            <person name="Yu Q."/>
            <person name="Liu Y."/>
            <person name="Xiang H."/>
            <person name="Wang N."/>
            <person name="Wu K."/>
            <person name="Yang C."/>
            <person name="Zhou Q."/>
            <person name="Liao X."/>
            <person name="Yang L."/>
            <person name="Hu Q."/>
            <person name="Zhang J."/>
            <person name="Meng L."/>
            <person name="Jin L."/>
            <person name="Tian Y."/>
            <person name="Lian J."/>
            <person name="Yang J."/>
            <person name="Miao G."/>
            <person name="Liu S."/>
            <person name="Liang Z."/>
            <person name="Yan F."/>
            <person name="Li Y."/>
            <person name="Sun B."/>
            <person name="Zhang H."/>
            <person name="Zhang J."/>
            <person name="Zhu Y."/>
            <person name="Du M."/>
            <person name="Zhao Y."/>
            <person name="Schartl M."/>
            <person name="Tang Q."/>
            <person name="Wang J."/>
        </authorList>
    </citation>
    <scope>NUCLEOTIDE SEQUENCE</scope>
</reference>
<dbReference type="InterPro" id="IPR013151">
    <property type="entry name" value="Immunoglobulin_dom"/>
</dbReference>
<keyword evidence="5" id="KW-1185">Reference proteome</keyword>
<keyword evidence="2" id="KW-0472">Membrane</keyword>